<accession>A0A926ITN2</accession>
<dbReference type="EMBL" id="JACRTE010000086">
    <property type="protein sequence ID" value="MBC8597599.1"/>
    <property type="molecule type" value="Genomic_DNA"/>
</dbReference>
<evidence type="ECO:0000313" key="2">
    <source>
        <dbReference type="Proteomes" id="UP000647416"/>
    </source>
</evidence>
<dbReference type="RefSeq" id="WP_262432853.1">
    <property type="nucleotide sequence ID" value="NZ_JACRTE010000086.1"/>
</dbReference>
<organism evidence="1 2">
    <name type="scientific">Qingrenia yutianensis</name>
    <dbReference type="NCBI Taxonomy" id="2763676"/>
    <lineage>
        <taxon>Bacteria</taxon>
        <taxon>Bacillati</taxon>
        <taxon>Bacillota</taxon>
        <taxon>Clostridia</taxon>
        <taxon>Eubacteriales</taxon>
        <taxon>Oscillospiraceae</taxon>
        <taxon>Qingrenia</taxon>
    </lineage>
</organism>
<dbReference type="AlphaFoldDB" id="A0A926ITN2"/>
<reference evidence="1" key="1">
    <citation type="submission" date="2020-08" db="EMBL/GenBank/DDBJ databases">
        <title>Genome public.</title>
        <authorList>
            <person name="Liu C."/>
            <person name="Sun Q."/>
        </authorList>
    </citation>
    <scope>NUCLEOTIDE SEQUENCE</scope>
    <source>
        <strain evidence="1">NSJ-50</strain>
    </source>
</reference>
<gene>
    <name evidence="1" type="ORF">H8706_12140</name>
</gene>
<sequence length="130" mass="14716">MVSNEGKEILRGIGLLAEHIICTADSYGEVADKRKVVIDISETAARVKKEVKHISIKDLKTLNDKYGIAIFEYVDMLDAATRKEPYNNNEVRFKADAVVSIVLDIIHREIRSNEIYRKISEGVINENVQV</sequence>
<evidence type="ECO:0000313" key="1">
    <source>
        <dbReference type="EMBL" id="MBC8597599.1"/>
    </source>
</evidence>
<keyword evidence="2" id="KW-1185">Reference proteome</keyword>
<dbReference type="Proteomes" id="UP000647416">
    <property type="component" value="Unassembled WGS sequence"/>
</dbReference>
<name>A0A926ITN2_9FIRM</name>
<comment type="caution">
    <text evidence="1">The sequence shown here is derived from an EMBL/GenBank/DDBJ whole genome shotgun (WGS) entry which is preliminary data.</text>
</comment>
<proteinExistence type="predicted"/>
<protein>
    <submittedName>
        <fullName evidence="1">Uncharacterized protein</fullName>
    </submittedName>
</protein>